<dbReference type="InterPro" id="IPR002686">
    <property type="entry name" value="Transposase_17"/>
</dbReference>
<dbReference type="EMBL" id="QAAD01000029">
    <property type="protein sequence ID" value="PTN04801.1"/>
    <property type="molecule type" value="Genomic_DNA"/>
</dbReference>
<comment type="caution">
    <text evidence="2">The sequence shown here is derived from an EMBL/GenBank/DDBJ whole genome shotgun (WGS) entry which is preliminary data.</text>
</comment>
<reference evidence="2 3" key="1">
    <citation type="submission" date="2018-04" db="EMBL/GenBank/DDBJ databases">
        <title>Genomic Encyclopedia of Archaeal and Bacterial Type Strains, Phase II (KMG-II): from individual species to whole genera.</title>
        <authorList>
            <person name="Goeker M."/>
        </authorList>
    </citation>
    <scope>NUCLEOTIDE SEQUENCE [LARGE SCALE GENOMIC DNA]</scope>
    <source>
        <strain evidence="2 3">DSM 28823</strain>
    </source>
</reference>
<name>A0A2T5BXA6_9BACT</name>
<dbReference type="AlphaFoldDB" id="A0A2T5BXA6"/>
<dbReference type="GO" id="GO:0003677">
    <property type="term" value="F:DNA binding"/>
    <property type="evidence" value="ECO:0007669"/>
    <property type="project" value="InterPro"/>
</dbReference>
<protein>
    <submittedName>
        <fullName evidence="2">REP element-mobilizing transposase RayT</fullName>
    </submittedName>
</protein>
<dbReference type="PANTHER" id="PTHR33360">
    <property type="entry name" value="TRANSPOSASE FOR INSERTION SEQUENCE ELEMENT IS200"/>
    <property type="match status" value="1"/>
</dbReference>
<gene>
    <name evidence="2" type="ORF">C8N47_12921</name>
</gene>
<organism evidence="2 3">
    <name type="scientific">Mangrovibacterium marinum</name>
    <dbReference type="NCBI Taxonomy" id="1639118"/>
    <lineage>
        <taxon>Bacteria</taxon>
        <taxon>Pseudomonadati</taxon>
        <taxon>Bacteroidota</taxon>
        <taxon>Bacteroidia</taxon>
        <taxon>Marinilabiliales</taxon>
        <taxon>Prolixibacteraceae</taxon>
        <taxon>Mangrovibacterium</taxon>
    </lineage>
</organism>
<evidence type="ECO:0000313" key="3">
    <source>
        <dbReference type="Proteomes" id="UP000243525"/>
    </source>
</evidence>
<dbReference type="NCBIfam" id="NF033573">
    <property type="entry name" value="transpos_IS200"/>
    <property type="match status" value="1"/>
</dbReference>
<dbReference type="OrthoDB" id="9797997at2"/>
<accession>A0A2T5BXA6</accession>
<evidence type="ECO:0000259" key="1">
    <source>
        <dbReference type="SMART" id="SM01321"/>
    </source>
</evidence>
<dbReference type="SUPFAM" id="SSF143422">
    <property type="entry name" value="Transposase IS200-like"/>
    <property type="match status" value="1"/>
</dbReference>
<dbReference type="Proteomes" id="UP000243525">
    <property type="component" value="Unassembled WGS sequence"/>
</dbReference>
<evidence type="ECO:0000313" key="2">
    <source>
        <dbReference type="EMBL" id="PTN04801.1"/>
    </source>
</evidence>
<dbReference type="Pfam" id="PF01797">
    <property type="entry name" value="Y1_Tnp"/>
    <property type="match status" value="1"/>
</dbReference>
<dbReference type="Gene3D" id="3.30.70.1290">
    <property type="entry name" value="Transposase IS200-like"/>
    <property type="match status" value="1"/>
</dbReference>
<feature type="domain" description="Transposase IS200-like" evidence="1">
    <location>
        <begin position="5"/>
        <end position="119"/>
    </location>
</feature>
<dbReference type="RefSeq" id="WP_107823807.1">
    <property type="nucleotide sequence ID" value="NZ_OY782574.1"/>
</dbReference>
<sequence length="150" mass="17895">MKIEYNNLYTHFVLTCLHRQPLIKESSRERIEKYITGIVNNNDSQLYAIYANPEHVHFLISRSPAISEQRLITVIAESSERFIRESKLLAGRFEWQQSCSAFSVSKSHIDRVCKYILNQPEHHRTHTFAEEYEEFIRHYQKTIHKRDGEE</sequence>
<keyword evidence="3" id="KW-1185">Reference proteome</keyword>
<dbReference type="SMART" id="SM01321">
    <property type="entry name" value="Y1_Tnp"/>
    <property type="match status" value="1"/>
</dbReference>
<dbReference type="PANTHER" id="PTHR33360:SF2">
    <property type="entry name" value="TRANSPOSASE FOR INSERTION SEQUENCE ELEMENT IS200"/>
    <property type="match status" value="1"/>
</dbReference>
<dbReference type="InterPro" id="IPR036515">
    <property type="entry name" value="Transposase_17_sf"/>
</dbReference>
<proteinExistence type="predicted"/>
<dbReference type="GO" id="GO:0004803">
    <property type="term" value="F:transposase activity"/>
    <property type="evidence" value="ECO:0007669"/>
    <property type="project" value="InterPro"/>
</dbReference>
<dbReference type="GO" id="GO:0006313">
    <property type="term" value="P:DNA transposition"/>
    <property type="evidence" value="ECO:0007669"/>
    <property type="project" value="InterPro"/>
</dbReference>